<evidence type="ECO:0000256" key="2">
    <source>
        <dbReference type="ARBA" id="ARBA00022692"/>
    </source>
</evidence>
<keyword evidence="6 8" id="KW-0675">Receptor</keyword>
<feature type="transmembrane region" description="Helical" evidence="9">
    <location>
        <begin position="104"/>
        <end position="125"/>
    </location>
</feature>
<evidence type="ECO:0000256" key="3">
    <source>
        <dbReference type="ARBA" id="ARBA00022989"/>
    </source>
</evidence>
<evidence type="ECO:0000256" key="7">
    <source>
        <dbReference type="ARBA" id="ARBA00023224"/>
    </source>
</evidence>
<name>A0A8W8NNQ2_MAGGI</name>
<feature type="domain" description="G-protein coupled receptors family 1 profile" evidence="10">
    <location>
        <begin position="85"/>
        <end position="522"/>
    </location>
</feature>
<feature type="transmembrane region" description="Helical" evidence="9">
    <location>
        <begin position="145"/>
        <end position="163"/>
    </location>
</feature>
<keyword evidence="5 9" id="KW-0472">Membrane</keyword>
<evidence type="ECO:0000256" key="6">
    <source>
        <dbReference type="ARBA" id="ARBA00023170"/>
    </source>
</evidence>
<dbReference type="PANTHER" id="PTHR24243">
    <property type="entry name" value="G-PROTEIN COUPLED RECEPTOR"/>
    <property type="match status" value="1"/>
</dbReference>
<dbReference type="PROSITE" id="PS50262">
    <property type="entry name" value="G_PROTEIN_RECEP_F1_2"/>
    <property type="match status" value="1"/>
</dbReference>
<dbReference type="PRINTS" id="PR00237">
    <property type="entry name" value="GPCRRHODOPSN"/>
</dbReference>
<reference evidence="11" key="1">
    <citation type="submission" date="2022-08" db="UniProtKB">
        <authorList>
            <consortium name="EnsemblMetazoa"/>
        </authorList>
    </citation>
    <scope>IDENTIFICATION</scope>
    <source>
        <strain evidence="11">05x7-T-G4-1.051#20</strain>
    </source>
</reference>
<feature type="transmembrane region" description="Helical" evidence="9">
    <location>
        <begin position="236"/>
        <end position="259"/>
    </location>
</feature>
<dbReference type="PROSITE" id="PS00237">
    <property type="entry name" value="G_PROTEIN_RECEP_F1_1"/>
    <property type="match status" value="1"/>
</dbReference>
<accession>A0A8W8NNQ2</accession>
<dbReference type="Gene3D" id="1.20.1070.10">
    <property type="entry name" value="Rhodopsin 7-helix transmembrane proteins"/>
    <property type="match status" value="2"/>
</dbReference>
<dbReference type="EnsemblMetazoa" id="G6072.1">
    <property type="protein sequence ID" value="G6072.1:cds"/>
    <property type="gene ID" value="G6072"/>
</dbReference>
<evidence type="ECO:0000256" key="4">
    <source>
        <dbReference type="ARBA" id="ARBA00023040"/>
    </source>
</evidence>
<feature type="transmembrane region" description="Helical" evidence="9">
    <location>
        <begin position="68"/>
        <end position="92"/>
    </location>
</feature>
<protein>
    <recommendedName>
        <fullName evidence="10">G-protein coupled receptors family 1 profile domain-containing protein</fullName>
    </recommendedName>
</protein>
<proteinExistence type="inferred from homology"/>
<organism evidence="11 12">
    <name type="scientific">Magallana gigas</name>
    <name type="common">Pacific oyster</name>
    <name type="synonym">Crassostrea gigas</name>
    <dbReference type="NCBI Taxonomy" id="29159"/>
    <lineage>
        <taxon>Eukaryota</taxon>
        <taxon>Metazoa</taxon>
        <taxon>Spiralia</taxon>
        <taxon>Lophotrochozoa</taxon>
        <taxon>Mollusca</taxon>
        <taxon>Bivalvia</taxon>
        <taxon>Autobranchia</taxon>
        <taxon>Pteriomorphia</taxon>
        <taxon>Ostreida</taxon>
        <taxon>Ostreoidea</taxon>
        <taxon>Ostreidae</taxon>
        <taxon>Magallana</taxon>
    </lineage>
</organism>
<dbReference type="GO" id="GO:0005886">
    <property type="term" value="C:plasma membrane"/>
    <property type="evidence" value="ECO:0007669"/>
    <property type="project" value="TreeGrafter"/>
</dbReference>
<dbReference type="InterPro" id="IPR017452">
    <property type="entry name" value="GPCR_Rhodpsn_7TM"/>
</dbReference>
<feature type="transmembrane region" description="Helical" evidence="9">
    <location>
        <begin position="184"/>
        <end position="207"/>
    </location>
</feature>
<dbReference type="AlphaFoldDB" id="A0A8W8NNQ2"/>
<evidence type="ECO:0000259" key="10">
    <source>
        <dbReference type="PROSITE" id="PS50262"/>
    </source>
</evidence>
<sequence length="559" mass="62674">MAATVILRFTHMASIHLTDYTNGTSSLSYSTVLCGLKRKNVKRIDKAGRMHNFSKEVQRLNDEAVETLIPAIVFIVLLMVIGVIGNPIVVYFYGFKLKPTPSYLFIVALAVFDFLVCTVSMPLELVDLIRFYTFESTEACKLLRFINYLIAISSGCILIAIAVDRYRKICRPFESQITMKMAKIIIPCVLFGSVCISWPSFVFYSVVEVNLTEISGAIGQDCTTIRDESYKFYITLYNGILFLCFVTAITSLTVLYCLVGRQIFNLRSFRFYAQRKKVKSAKRPRSSTTQCTDETRVAGSFLSKSTDIGDYDEITLPPSRGSSRPTTATGIAFITSKVAPSPERFEMDVPKTNNGNLRISKSLHNALKMDEVSVPTRSNSALSGRTRYDFDDNARNGLARTNELLRHIQVRESTRVSFADEDTPRSIATTVESGATRDAHGTASIDQKKLHAQNVNTKKYTIVMLSITAAFVISFLPYLILMTWRTLSKEYEPNLFSKSEMVAFQIFIRSFLINSAANPLIYGFLNTEFRNFVIACICCRKYVGPPGSRGETSGHSRSS</sequence>
<dbReference type="SUPFAM" id="SSF81321">
    <property type="entry name" value="Family A G protein-coupled receptor-like"/>
    <property type="match status" value="1"/>
</dbReference>
<dbReference type="GO" id="GO:0004930">
    <property type="term" value="F:G protein-coupled receptor activity"/>
    <property type="evidence" value="ECO:0007669"/>
    <property type="project" value="UniProtKB-KW"/>
</dbReference>
<feature type="transmembrane region" description="Helical" evidence="9">
    <location>
        <begin position="460"/>
        <end position="481"/>
    </location>
</feature>
<evidence type="ECO:0000256" key="1">
    <source>
        <dbReference type="ARBA" id="ARBA00004141"/>
    </source>
</evidence>
<dbReference type="InterPro" id="IPR000276">
    <property type="entry name" value="GPCR_Rhodpsn"/>
</dbReference>
<dbReference type="Proteomes" id="UP000005408">
    <property type="component" value="Unassembled WGS sequence"/>
</dbReference>
<evidence type="ECO:0000313" key="12">
    <source>
        <dbReference type="Proteomes" id="UP000005408"/>
    </source>
</evidence>
<feature type="transmembrane region" description="Helical" evidence="9">
    <location>
        <begin position="501"/>
        <end position="525"/>
    </location>
</feature>
<evidence type="ECO:0000256" key="5">
    <source>
        <dbReference type="ARBA" id="ARBA00023136"/>
    </source>
</evidence>
<keyword evidence="2 8" id="KW-0812">Transmembrane</keyword>
<keyword evidence="4 8" id="KW-0297">G-protein coupled receptor</keyword>
<comment type="subcellular location">
    <subcellularLocation>
        <location evidence="1">Membrane</location>
        <topology evidence="1">Multi-pass membrane protein</topology>
    </subcellularLocation>
</comment>
<evidence type="ECO:0000256" key="8">
    <source>
        <dbReference type="RuleBase" id="RU000688"/>
    </source>
</evidence>
<dbReference type="PANTHER" id="PTHR24243:SF224">
    <property type="entry name" value="G-PROTEIN COUPLED RECEPTOR 19-RELATED"/>
    <property type="match status" value="1"/>
</dbReference>
<dbReference type="CDD" id="cd00637">
    <property type="entry name" value="7tm_classA_rhodopsin-like"/>
    <property type="match status" value="1"/>
</dbReference>
<dbReference type="Pfam" id="PF00001">
    <property type="entry name" value="7tm_1"/>
    <property type="match status" value="1"/>
</dbReference>
<evidence type="ECO:0000256" key="9">
    <source>
        <dbReference type="SAM" id="Phobius"/>
    </source>
</evidence>
<keyword evidence="12" id="KW-1185">Reference proteome</keyword>
<keyword evidence="7 8" id="KW-0807">Transducer</keyword>
<comment type="similarity">
    <text evidence="8">Belongs to the G-protein coupled receptor 1 family.</text>
</comment>
<keyword evidence="3 9" id="KW-1133">Transmembrane helix</keyword>
<evidence type="ECO:0000313" key="11">
    <source>
        <dbReference type="EnsemblMetazoa" id="G6072.1:cds"/>
    </source>
</evidence>